<dbReference type="InterPro" id="IPR056174">
    <property type="entry name" value="SpoVR_N"/>
</dbReference>
<dbReference type="NCBIfam" id="NF008737">
    <property type="entry name" value="PRK11767.1"/>
    <property type="match status" value="1"/>
</dbReference>
<organism evidence="3 4">
    <name type="scientific">Paracraurococcus ruber</name>
    <dbReference type="NCBI Taxonomy" id="77675"/>
    <lineage>
        <taxon>Bacteria</taxon>
        <taxon>Pseudomonadati</taxon>
        <taxon>Pseudomonadota</taxon>
        <taxon>Alphaproteobacteria</taxon>
        <taxon>Acetobacterales</taxon>
        <taxon>Roseomonadaceae</taxon>
        <taxon>Paracraurococcus</taxon>
    </lineage>
</organism>
<feature type="domain" description="SpoVR protein-like N-terminal" evidence="1">
    <location>
        <begin position="17"/>
        <end position="437"/>
    </location>
</feature>
<dbReference type="PANTHER" id="PTHR30029:SF2">
    <property type="entry name" value="STAGE V SPORULATION PROTEIN R"/>
    <property type="match status" value="1"/>
</dbReference>
<sequence length="512" mass="59741">MNIVVKPESRLLYEGAEWDFNTLMRVHDACAEIAGEELGLDWYPNRIEVISAEQMLDAYASTGLPLFYRHWSFGKHFAQHEALYRKGLRGLAYEIVINSDPCVSYVMEENTATMQALVIAHAAFGHNHFFKNNELFRQWTDAKGILDYLEFAKGYVQSCEEQHGELAVERVLDSAHALMNYGVHRHRRRAPDLLSEQKRERERREHDEKMYNVLWSTLPEKASQPAARGDEERRRALLQLPQENILYFLEKSAPRLAPWQREILRIVRNVAQYFHPQRQTKMMNEGCATYTHHRILTRLHEQGRISDGNMLEWLHSHSSVVMQPDFDDQRYSGMNPYALGFAMMEDIERICREPTTEDRQWFPDFAGCGDPMPILRHGWAEFRDESFILQFLSPALMRKLKLFHIVDDAGQPVLRVDAMHDERGYRRLRRSLAKQYDPAWQDPDIQVVDVDLGGDRKLILEHRVASGRLLEEQEARQVLRHLASLWSYDVLLREVDPVSGASLREHAVSPPR</sequence>
<proteinExistence type="predicted"/>
<evidence type="ECO:0000313" key="3">
    <source>
        <dbReference type="EMBL" id="MBK1657318.1"/>
    </source>
</evidence>
<dbReference type="InterPro" id="IPR007390">
    <property type="entry name" value="Spore_V_R"/>
</dbReference>
<comment type="caution">
    <text evidence="3">The sequence shown here is derived from an EMBL/GenBank/DDBJ whole genome shotgun (WGS) entry which is preliminary data.</text>
</comment>
<dbReference type="InterPro" id="IPR057008">
    <property type="entry name" value="SpoVR-like_C"/>
</dbReference>
<reference evidence="3 4" key="1">
    <citation type="journal article" date="2020" name="Microorganisms">
        <title>Osmotic Adaptation and Compatible Solute Biosynthesis of Phototrophic Bacteria as Revealed from Genome Analyses.</title>
        <authorList>
            <person name="Imhoff J.F."/>
            <person name="Rahn T."/>
            <person name="Kunzel S."/>
            <person name="Keller A."/>
            <person name="Neulinger S.C."/>
        </authorList>
    </citation>
    <scope>NUCLEOTIDE SEQUENCE [LARGE SCALE GENOMIC DNA]</scope>
    <source>
        <strain evidence="3 4">DSM 15382</strain>
    </source>
</reference>
<evidence type="ECO:0000259" key="1">
    <source>
        <dbReference type="Pfam" id="PF04293"/>
    </source>
</evidence>
<dbReference type="PANTHER" id="PTHR30029">
    <property type="entry name" value="STAGE V SPORULATION PROTEIN R"/>
    <property type="match status" value="1"/>
</dbReference>
<feature type="domain" description="SpoVR-like C-terminal" evidence="2">
    <location>
        <begin position="443"/>
        <end position="496"/>
    </location>
</feature>
<gene>
    <name evidence="3" type="ORF">CKO45_03620</name>
</gene>
<dbReference type="InterPro" id="IPR057270">
    <property type="entry name" value="Ycgb-like"/>
</dbReference>
<evidence type="ECO:0000259" key="2">
    <source>
        <dbReference type="Pfam" id="PF24755"/>
    </source>
</evidence>
<dbReference type="EMBL" id="NRSG01000014">
    <property type="protein sequence ID" value="MBK1657318.1"/>
    <property type="molecule type" value="Genomic_DNA"/>
</dbReference>
<dbReference type="Pfam" id="PF24755">
    <property type="entry name" value="SpoVR_C"/>
    <property type="match status" value="1"/>
</dbReference>
<name>A0ABS1CSI1_9PROT</name>
<keyword evidence="4" id="KW-1185">Reference proteome</keyword>
<accession>A0ABS1CSI1</accession>
<dbReference type="Proteomes" id="UP000697995">
    <property type="component" value="Unassembled WGS sequence"/>
</dbReference>
<evidence type="ECO:0000313" key="4">
    <source>
        <dbReference type="Proteomes" id="UP000697995"/>
    </source>
</evidence>
<dbReference type="RefSeq" id="WP_133218253.1">
    <property type="nucleotide sequence ID" value="NZ_NRSG01000014.1"/>
</dbReference>
<protein>
    <submittedName>
        <fullName evidence="3">SpoVR family protein</fullName>
    </submittedName>
</protein>
<dbReference type="Pfam" id="PF04293">
    <property type="entry name" value="SpoVR"/>
    <property type="match status" value="1"/>
</dbReference>